<dbReference type="Pfam" id="PF01738">
    <property type="entry name" value="DLH"/>
    <property type="match status" value="1"/>
</dbReference>
<accession>A0A6J7E9S1</accession>
<evidence type="ECO:0000313" key="2">
    <source>
        <dbReference type="EMBL" id="CAB4879291.1"/>
    </source>
</evidence>
<dbReference type="AlphaFoldDB" id="A0A6J7E9S1"/>
<sequence length="249" mass="25853">MGTPTDNGVAHVDIPTADGAMPAALAVPSHAQPRGAVVVIQEAFGITSHIESICTRLASAGWLAVAPALYHREGSPVFAYDDFAGVLPVMQTLSAAGIDADLDGTFQFLADSGFAPKQCATVGFCMGGTVSLYAGTRMALGASVTFYGGGVAAGRFGFPPLIELAPTLRTPWLGLYGDLDKGIPFADVDLLREAAATAAVPTEVVRSADADHGFNCDDRAAVFNAAAAADGWQRTLAWFDRFITSESPR</sequence>
<name>A0A6J7E9S1_9ZZZZ</name>
<evidence type="ECO:0000259" key="1">
    <source>
        <dbReference type="Pfam" id="PF01738"/>
    </source>
</evidence>
<proteinExistence type="predicted"/>
<feature type="domain" description="Dienelactone hydrolase" evidence="1">
    <location>
        <begin position="22"/>
        <end position="242"/>
    </location>
</feature>
<dbReference type="PANTHER" id="PTHR46623:SF6">
    <property type="entry name" value="ALPHA_BETA-HYDROLASES SUPERFAMILY PROTEIN"/>
    <property type="match status" value="1"/>
</dbReference>
<dbReference type="Gene3D" id="3.40.50.1820">
    <property type="entry name" value="alpha/beta hydrolase"/>
    <property type="match status" value="1"/>
</dbReference>
<dbReference type="InterPro" id="IPR029058">
    <property type="entry name" value="AB_hydrolase_fold"/>
</dbReference>
<dbReference type="EMBL" id="CAFBLP010000029">
    <property type="protein sequence ID" value="CAB4879291.1"/>
    <property type="molecule type" value="Genomic_DNA"/>
</dbReference>
<dbReference type="PANTHER" id="PTHR46623">
    <property type="entry name" value="CARBOXYMETHYLENEBUTENOLIDASE-RELATED"/>
    <property type="match status" value="1"/>
</dbReference>
<dbReference type="InterPro" id="IPR051049">
    <property type="entry name" value="Dienelactone_hydrolase-like"/>
</dbReference>
<dbReference type="SUPFAM" id="SSF53474">
    <property type="entry name" value="alpha/beta-Hydrolases"/>
    <property type="match status" value="1"/>
</dbReference>
<dbReference type="InterPro" id="IPR002925">
    <property type="entry name" value="Dienelactn_hydro"/>
</dbReference>
<reference evidence="2" key="1">
    <citation type="submission" date="2020-05" db="EMBL/GenBank/DDBJ databases">
        <authorList>
            <person name="Chiriac C."/>
            <person name="Salcher M."/>
            <person name="Ghai R."/>
            <person name="Kavagutti S V."/>
        </authorList>
    </citation>
    <scope>NUCLEOTIDE SEQUENCE</scope>
</reference>
<dbReference type="GO" id="GO:0016787">
    <property type="term" value="F:hydrolase activity"/>
    <property type="evidence" value="ECO:0007669"/>
    <property type="project" value="InterPro"/>
</dbReference>
<gene>
    <name evidence="2" type="ORF">UFOPK3376_01345</name>
</gene>
<organism evidence="2">
    <name type="scientific">freshwater metagenome</name>
    <dbReference type="NCBI Taxonomy" id="449393"/>
    <lineage>
        <taxon>unclassified sequences</taxon>
        <taxon>metagenomes</taxon>
        <taxon>ecological metagenomes</taxon>
    </lineage>
</organism>
<protein>
    <submittedName>
        <fullName evidence="2">Unannotated protein</fullName>
    </submittedName>
</protein>